<feature type="region of interest" description="Disordered" evidence="3">
    <location>
        <begin position="705"/>
        <end position="887"/>
    </location>
</feature>
<dbReference type="PROSITE" id="PS50081">
    <property type="entry name" value="ZF_DAG_PE_2"/>
    <property type="match status" value="1"/>
</dbReference>
<dbReference type="GO" id="GO:0046872">
    <property type="term" value="F:metal ion binding"/>
    <property type="evidence" value="ECO:0007669"/>
    <property type="project" value="UniProtKB-KW"/>
</dbReference>
<dbReference type="InterPro" id="IPR046349">
    <property type="entry name" value="C1-like_sf"/>
</dbReference>
<dbReference type="CDD" id="cd00029">
    <property type="entry name" value="C1"/>
    <property type="match status" value="1"/>
</dbReference>
<feature type="region of interest" description="Disordered" evidence="3">
    <location>
        <begin position="1"/>
        <end position="24"/>
    </location>
</feature>
<dbReference type="InterPro" id="IPR037516">
    <property type="entry name" value="Tripartite_DENN"/>
</dbReference>
<feature type="compositionally biased region" description="Gly residues" evidence="3">
    <location>
        <begin position="637"/>
        <end position="655"/>
    </location>
</feature>
<dbReference type="Gene3D" id="3.40.50.11500">
    <property type="match status" value="1"/>
</dbReference>
<reference evidence="6" key="2">
    <citation type="journal article" date="2022" name="Microbiol. Resour. Announc.">
        <title>Whole-Genome Sequence of Entomortierella parvispora E1425, a Mucoromycotan Fungus Associated with Burkholderiaceae-Related Endosymbiotic Bacteria.</title>
        <authorList>
            <person name="Herlambang A."/>
            <person name="Guo Y."/>
            <person name="Takashima Y."/>
            <person name="Narisawa K."/>
            <person name="Ohta H."/>
            <person name="Nishizawa T."/>
        </authorList>
    </citation>
    <scope>NUCLEOTIDE SEQUENCE</scope>
    <source>
        <strain evidence="6">E1425</strain>
    </source>
</reference>
<name>A0A9P3HEF4_9FUNG</name>
<organism evidence="6 7">
    <name type="scientific">Entomortierella parvispora</name>
    <dbReference type="NCBI Taxonomy" id="205924"/>
    <lineage>
        <taxon>Eukaryota</taxon>
        <taxon>Fungi</taxon>
        <taxon>Fungi incertae sedis</taxon>
        <taxon>Mucoromycota</taxon>
        <taxon>Mortierellomycotina</taxon>
        <taxon>Mortierellomycetes</taxon>
        <taxon>Mortierellales</taxon>
        <taxon>Mortierellaceae</taxon>
        <taxon>Entomortierella</taxon>
    </lineage>
</organism>
<evidence type="ECO:0000313" key="6">
    <source>
        <dbReference type="EMBL" id="GJJ75255.1"/>
    </source>
</evidence>
<feature type="domain" description="Phorbol-ester/DAG-type" evidence="4">
    <location>
        <begin position="915"/>
        <end position="970"/>
    </location>
</feature>
<evidence type="ECO:0000259" key="5">
    <source>
        <dbReference type="PROSITE" id="PS50211"/>
    </source>
</evidence>
<feature type="compositionally biased region" description="Low complexity" evidence="3">
    <location>
        <begin position="1080"/>
        <end position="1120"/>
    </location>
</feature>
<dbReference type="Proteomes" id="UP000827284">
    <property type="component" value="Unassembled WGS sequence"/>
</dbReference>
<dbReference type="SMART" id="SM00800">
    <property type="entry name" value="uDENN"/>
    <property type="match status" value="1"/>
</dbReference>
<feature type="region of interest" description="Disordered" evidence="3">
    <location>
        <begin position="1036"/>
        <end position="1165"/>
    </location>
</feature>
<dbReference type="InterPro" id="IPR051696">
    <property type="entry name" value="DENN_Domain_GEFs"/>
</dbReference>
<feature type="compositionally biased region" description="Low complexity" evidence="3">
    <location>
        <begin position="656"/>
        <end position="670"/>
    </location>
</feature>
<accession>A0A9P3HEF4</accession>
<dbReference type="PROSITE" id="PS50211">
    <property type="entry name" value="DENN"/>
    <property type="match status" value="1"/>
</dbReference>
<protein>
    <recommendedName>
        <fullName evidence="8">UDENN domain-containing protein</fullName>
    </recommendedName>
</protein>
<dbReference type="InterPro" id="IPR001194">
    <property type="entry name" value="cDENN_dom"/>
</dbReference>
<sequence>MSDISAGEGIPGATGATGLQHKPSYRHVSAGTLFKTVQEGMQRELTKGMIAEDDDDGEDDEEETIADRLKRIALASQAGPVTQRRHDYPTAHHHAPPPQEGGTTSALSVQDMKSLTFGKNMAMIRSRSKIMPGTSAPSSNNSTAHMHSGTNATTTTAAAATATAPPEEIHPGERVFSPVVTCRYPEVDWPDSEAFPAHLSLFCFPGELCFKLQDERPPTTFHSFVMTQETGNRSYAMCVTLYERLPDAIHRQYDQICQKWTREHMSESEVEYVKAIKTKITKEKALLREFRSRFQEEKTLGRKNRLIELQREMIDSEEKLYLLEDQMKPWRKLFVEAEDVWMPRCIGLVSAIPYHYLLRDWLLAVVVACSGGVEHPGMSLSSLRLESYVRNIIHDVNVPPFGKMEIGITINNRLIYASRPALNSVPIVKNFSLFPLFRCLSAEDIVTVIEVILSEGRIIFLSSHLGMLTLASESFLYLLFPLYWQGVYIPILPAALMTCLQAPVPYIIGVERSCCDSDFPPEDACVIDLDRGSINVQLPPMQLPPRPRRKLVQSLEQYAPTCAMRRPNTAAAGTAATRNDSLGPPEYVKVAFPHSRLTLFCGVSRAPRWNRRQESFRPPMASTLSTMTTNSIASGIIGHGGGSGNGNGNGHGGPNGMNNSPSVSRKSSSNTLGQQSLSRHPTSQELQGLAITSASVTQEDLHADMNGTKVSSGHNPEKDEQYSTATRKTMSPAKTRASMFEMPRKQQESALHPLSQPSQSEQQQSIPAPINTTMTRPTIDRSNSSHHTSHSLTNLDNSSSISTVNGSGNLSHRASLTSIESTTSSVQPRSSTLSQIGPLKTGSPISTMTSYTMNSINGPPSSQVSTPTAQPPPFLPTPAYTIPKPGEAGIDGIPDGALNVALPPEAPSVPIIREGHVLSSVSSPVPLSLIQSSRCGICSHGLQVHQQVYRCEGCSLFVHAGCIDELLYPCVPRGFDESGICWSVLQMWAGLMKGYRSGILAGHAAMIQQQQLQQQQILFQQQLQQQQQQQLQLQAQHQRQNIGHSKQLSSSGSEDGTTGSNSGSRDRLSWASFRGWTTRSITGAGNGSSNSTSAANNGSSSVSNGGLSNNTNGIGNRGTTSFSPPAPRSTTMVDSTTYPSPQMLQHQQPGFTRARSGTNGSTHSDTVRFHRDVFMKSVDREARPFMSAFTESQAFVQFVQDRVDRSPGDPEIMFFDEVIKAKINRSRFRLGKEETKFLDDPTYGIQGTVRAIPPSGELQPHDKNLRRFPTSLDPAYM</sequence>
<evidence type="ECO:0008006" key="8">
    <source>
        <dbReference type="Google" id="ProtNLM"/>
    </source>
</evidence>
<evidence type="ECO:0000256" key="2">
    <source>
        <dbReference type="ARBA" id="ARBA00022833"/>
    </source>
</evidence>
<dbReference type="EMBL" id="BQFW01000010">
    <property type="protein sequence ID" value="GJJ75255.1"/>
    <property type="molecule type" value="Genomic_DNA"/>
</dbReference>
<evidence type="ECO:0000256" key="1">
    <source>
        <dbReference type="ARBA" id="ARBA00022723"/>
    </source>
</evidence>
<feature type="region of interest" description="Disordered" evidence="3">
    <location>
        <begin position="632"/>
        <end position="685"/>
    </location>
</feature>
<feature type="compositionally biased region" description="Polar residues" evidence="3">
    <location>
        <begin position="796"/>
        <end position="835"/>
    </location>
</feature>
<feature type="compositionally biased region" description="Polar residues" evidence="3">
    <location>
        <begin position="1128"/>
        <end position="1164"/>
    </location>
</feature>
<dbReference type="PANTHER" id="PTHR12296:SF21">
    <property type="entry name" value="DENN DOMAIN-CONTAINING PROTEIN 3"/>
    <property type="match status" value="1"/>
</dbReference>
<dbReference type="InterPro" id="IPR005112">
    <property type="entry name" value="dDENN_dom"/>
</dbReference>
<gene>
    <name evidence="6" type="ORF">EMPS_07613</name>
</gene>
<reference evidence="6" key="1">
    <citation type="submission" date="2021-11" db="EMBL/GenBank/DDBJ databases">
        <authorList>
            <person name="Herlambang A."/>
            <person name="Guo Y."/>
            <person name="Takashima Y."/>
            <person name="Nishizawa T."/>
        </authorList>
    </citation>
    <scope>NUCLEOTIDE SEQUENCE</scope>
    <source>
        <strain evidence="6">E1425</strain>
    </source>
</reference>
<evidence type="ECO:0000256" key="3">
    <source>
        <dbReference type="SAM" id="MobiDB-lite"/>
    </source>
</evidence>
<dbReference type="PANTHER" id="PTHR12296">
    <property type="entry name" value="DENN DOMAIN-CONTAINING PROTEIN 4"/>
    <property type="match status" value="1"/>
</dbReference>
<keyword evidence="1" id="KW-0479">Metal-binding</keyword>
<evidence type="ECO:0000259" key="4">
    <source>
        <dbReference type="PROSITE" id="PS50081"/>
    </source>
</evidence>
<dbReference type="SMART" id="SM00799">
    <property type="entry name" value="DENN"/>
    <property type="match status" value="1"/>
</dbReference>
<dbReference type="SUPFAM" id="SSF57889">
    <property type="entry name" value="Cysteine-rich domain"/>
    <property type="match status" value="1"/>
</dbReference>
<dbReference type="GO" id="GO:0032483">
    <property type="term" value="P:regulation of Rab protein signal transduction"/>
    <property type="evidence" value="ECO:0007669"/>
    <property type="project" value="TreeGrafter"/>
</dbReference>
<proteinExistence type="predicted"/>
<dbReference type="OrthoDB" id="6019893at2759"/>
<dbReference type="Gene3D" id="3.30.450.200">
    <property type="match status" value="1"/>
</dbReference>
<feature type="region of interest" description="Disordered" evidence="3">
    <location>
        <begin position="129"/>
        <end position="149"/>
    </location>
</feature>
<feature type="domain" description="UDENN" evidence="5">
    <location>
        <begin position="162"/>
        <end position="642"/>
    </location>
</feature>
<dbReference type="Pfam" id="PF03456">
    <property type="entry name" value="uDENN"/>
    <property type="match status" value="1"/>
</dbReference>
<feature type="compositionally biased region" description="Low complexity" evidence="3">
    <location>
        <begin position="753"/>
        <end position="769"/>
    </location>
</feature>
<dbReference type="InterPro" id="IPR043153">
    <property type="entry name" value="DENN_C"/>
</dbReference>
<dbReference type="InterPro" id="IPR002219">
    <property type="entry name" value="PKC_DAG/PE"/>
</dbReference>
<feature type="compositionally biased region" description="Polar residues" evidence="3">
    <location>
        <begin position="843"/>
        <end position="865"/>
    </location>
</feature>
<feature type="region of interest" description="Disordered" evidence="3">
    <location>
        <begin position="1253"/>
        <end position="1277"/>
    </location>
</feature>
<dbReference type="Pfam" id="PF03455">
    <property type="entry name" value="dDENN"/>
    <property type="match status" value="1"/>
</dbReference>
<feature type="compositionally biased region" description="Polar residues" evidence="3">
    <location>
        <begin position="671"/>
        <end position="685"/>
    </location>
</feature>
<dbReference type="Gene3D" id="3.30.60.20">
    <property type="match status" value="1"/>
</dbReference>
<comment type="caution">
    <text evidence="6">The sequence shown here is derived from an EMBL/GenBank/DDBJ whole genome shotgun (WGS) entry which is preliminary data.</text>
</comment>
<dbReference type="AlphaFoldDB" id="A0A9P3HEF4"/>
<keyword evidence="2" id="KW-0862">Zinc</keyword>
<feature type="compositionally biased region" description="Low complexity" evidence="3">
    <location>
        <begin position="1049"/>
        <end position="1063"/>
    </location>
</feature>
<evidence type="ECO:0000313" key="7">
    <source>
        <dbReference type="Proteomes" id="UP000827284"/>
    </source>
</evidence>
<keyword evidence="7" id="KW-1185">Reference proteome</keyword>
<dbReference type="InterPro" id="IPR005113">
    <property type="entry name" value="uDENN_dom"/>
</dbReference>
<feature type="region of interest" description="Disordered" evidence="3">
    <location>
        <begin position="76"/>
        <end position="106"/>
    </location>
</feature>
<dbReference type="Pfam" id="PF02141">
    <property type="entry name" value="DENN"/>
    <property type="match status" value="1"/>
</dbReference>
<dbReference type="GO" id="GO:0031410">
    <property type="term" value="C:cytoplasmic vesicle"/>
    <property type="evidence" value="ECO:0007669"/>
    <property type="project" value="TreeGrafter"/>
</dbReference>
<feature type="compositionally biased region" description="Polar residues" evidence="3">
    <location>
        <begin position="135"/>
        <end position="149"/>
    </location>
</feature>